<feature type="transmembrane region" description="Helical" evidence="1">
    <location>
        <begin position="7"/>
        <end position="25"/>
    </location>
</feature>
<feature type="transmembrane region" description="Helical" evidence="1">
    <location>
        <begin position="123"/>
        <end position="143"/>
    </location>
</feature>
<dbReference type="EMBL" id="BAABAV010000001">
    <property type="protein sequence ID" value="GAA4268904.1"/>
    <property type="molecule type" value="Genomic_DNA"/>
</dbReference>
<gene>
    <name evidence="2" type="ORF">GCM10022257_10050</name>
</gene>
<sequence length="182" mass="21116">MTDQKITWKYLLACISAVFFTWIIHEFTHWITSESLGYESVLTLNTVSPISGQKYTELHNIYVSASGPLITIMQAVIVFMILIKRNWSKSFYPFLFTPLYMRLLAGGMNFINPNDEGRISEYFGLGVFTISILVSMILFFLVYKISNKYKLSWKFNMWTTIIIMVVSSILVLSDQILHIRII</sequence>
<comment type="caution">
    <text evidence="2">The sequence shown here is derived from an EMBL/GenBank/DDBJ whole genome shotgun (WGS) entry which is preliminary data.</text>
</comment>
<protein>
    <recommendedName>
        <fullName evidence="4">Site-2 protease family protein</fullName>
    </recommendedName>
</protein>
<evidence type="ECO:0000313" key="3">
    <source>
        <dbReference type="Proteomes" id="UP001500027"/>
    </source>
</evidence>
<evidence type="ECO:0008006" key="4">
    <source>
        <dbReference type="Google" id="ProtNLM"/>
    </source>
</evidence>
<keyword evidence="1" id="KW-0472">Membrane</keyword>
<evidence type="ECO:0000313" key="2">
    <source>
        <dbReference type="EMBL" id="GAA4268904.1"/>
    </source>
</evidence>
<feature type="transmembrane region" description="Helical" evidence="1">
    <location>
        <begin position="61"/>
        <end position="83"/>
    </location>
</feature>
<feature type="transmembrane region" description="Helical" evidence="1">
    <location>
        <begin position="90"/>
        <end position="111"/>
    </location>
</feature>
<feature type="transmembrane region" description="Helical" evidence="1">
    <location>
        <begin position="155"/>
        <end position="173"/>
    </location>
</feature>
<keyword evidence="1" id="KW-1133">Transmembrane helix</keyword>
<accession>A0ABP8EA83</accession>
<name>A0ABP8EA83_9FLAO</name>
<dbReference type="RefSeq" id="WP_139001167.1">
    <property type="nucleotide sequence ID" value="NZ_BAABAV010000001.1"/>
</dbReference>
<evidence type="ECO:0000256" key="1">
    <source>
        <dbReference type="SAM" id="Phobius"/>
    </source>
</evidence>
<keyword evidence="3" id="KW-1185">Reference proteome</keyword>
<proteinExistence type="predicted"/>
<organism evidence="2 3">
    <name type="scientific">Hyunsoonleella aestuarii</name>
    <dbReference type="NCBI Taxonomy" id="912802"/>
    <lineage>
        <taxon>Bacteria</taxon>
        <taxon>Pseudomonadati</taxon>
        <taxon>Bacteroidota</taxon>
        <taxon>Flavobacteriia</taxon>
        <taxon>Flavobacteriales</taxon>
        <taxon>Flavobacteriaceae</taxon>
    </lineage>
</organism>
<keyword evidence="1" id="KW-0812">Transmembrane</keyword>
<dbReference type="Proteomes" id="UP001500027">
    <property type="component" value="Unassembled WGS sequence"/>
</dbReference>
<reference evidence="3" key="1">
    <citation type="journal article" date="2019" name="Int. J. Syst. Evol. Microbiol.">
        <title>The Global Catalogue of Microorganisms (GCM) 10K type strain sequencing project: providing services to taxonomists for standard genome sequencing and annotation.</title>
        <authorList>
            <consortium name="The Broad Institute Genomics Platform"/>
            <consortium name="The Broad Institute Genome Sequencing Center for Infectious Disease"/>
            <person name="Wu L."/>
            <person name="Ma J."/>
        </authorList>
    </citation>
    <scope>NUCLEOTIDE SEQUENCE [LARGE SCALE GENOMIC DNA]</scope>
    <source>
        <strain evidence="3">JCM 17452</strain>
    </source>
</reference>